<dbReference type="Proteomes" id="UP001219568">
    <property type="component" value="Unassembled WGS sequence"/>
</dbReference>
<organism evidence="2 3">
    <name type="scientific">Penicillium canescens</name>
    <dbReference type="NCBI Taxonomy" id="5083"/>
    <lineage>
        <taxon>Eukaryota</taxon>
        <taxon>Fungi</taxon>
        <taxon>Dikarya</taxon>
        <taxon>Ascomycota</taxon>
        <taxon>Pezizomycotina</taxon>
        <taxon>Eurotiomycetes</taxon>
        <taxon>Eurotiomycetidae</taxon>
        <taxon>Eurotiales</taxon>
        <taxon>Aspergillaceae</taxon>
        <taxon>Penicillium</taxon>
    </lineage>
</organism>
<gene>
    <name evidence="2" type="ORF">N7460_011737</name>
</gene>
<dbReference type="InterPro" id="IPR035994">
    <property type="entry name" value="Nucleoside_phosphorylase_sf"/>
</dbReference>
<dbReference type="PANTHER" id="PTHR46082">
    <property type="entry name" value="ATP/GTP-BINDING PROTEIN-RELATED"/>
    <property type="match status" value="1"/>
</dbReference>
<dbReference type="Pfam" id="PF01048">
    <property type="entry name" value="PNP_UDP_1"/>
    <property type="match status" value="1"/>
</dbReference>
<name>A0AAD6N398_PENCN</name>
<dbReference type="Gene3D" id="3.40.50.1580">
    <property type="entry name" value="Nucleoside phosphorylase domain"/>
    <property type="match status" value="1"/>
</dbReference>
<evidence type="ECO:0000313" key="2">
    <source>
        <dbReference type="EMBL" id="KAJ6026920.1"/>
    </source>
</evidence>
<dbReference type="GO" id="GO:0003824">
    <property type="term" value="F:catalytic activity"/>
    <property type="evidence" value="ECO:0007669"/>
    <property type="project" value="InterPro"/>
</dbReference>
<dbReference type="InterPro" id="IPR000845">
    <property type="entry name" value="Nucleoside_phosphorylase_d"/>
</dbReference>
<dbReference type="EMBL" id="JAQJZL010000015">
    <property type="protein sequence ID" value="KAJ6026920.1"/>
    <property type="molecule type" value="Genomic_DNA"/>
</dbReference>
<keyword evidence="3" id="KW-1185">Reference proteome</keyword>
<dbReference type="GO" id="GO:0009116">
    <property type="term" value="P:nucleoside metabolic process"/>
    <property type="evidence" value="ECO:0007669"/>
    <property type="project" value="InterPro"/>
</dbReference>
<evidence type="ECO:0000259" key="1">
    <source>
        <dbReference type="Pfam" id="PF01048"/>
    </source>
</evidence>
<comment type="caution">
    <text evidence="2">The sequence shown here is derived from an EMBL/GenBank/DDBJ whole genome shotgun (WGS) entry which is preliminary data.</text>
</comment>
<evidence type="ECO:0000313" key="3">
    <source>
        <dbReference type="Proteomes" id="UP001219568"/>
    </source>
</evidence>
<reference evidence="2" key="1">
    <citation type="journal article" date="2023" name="IMA Fungus">
        <title>Comparative genomic study of the Penicillium genus elucidates a diverse pangenome and 15 lateral gene transfer events.</title>
        <authorList>
            <person name="Petersen C."/>
            <person name="Sorensen T."/>
            <person name="Nielsen M.R."/>
            <person name="Sondergaard T.E."/>
            <person name="Sorensen J.L."/>
            <person name="Fitzpatrick D.A."/>
            <person name="Frisvad J.C."/>
            <person name="Nielsen K.L."/>
        </authorList>
    </citation>
    <scope>NUCLEOTIDE SEQUENCE</scope>
    <source>
        <strain evidence="2">IBT 15450</strain>
    </source>
</reference>
<dbReference type="InterPro" id="IPR053137">
    <property type="entry name" value="NLR-like"/>
</dbReference>
<proteinExistence type="predicted"/>
<dbReference type="AlphaFoldDB" id="A0AAD6N398"/>
<protein>
    <recommendedName>
        <fullName evidence="1">Nucleoside phosphorylase domain-containing protein</fullName>
    </recommendedName>
</protein>
<reference evidence="2" key="2">
    <citation type="submission" date="2023-01" db="EMBL/GenBank/DDBJ databases">
        <authorList>
            <person name="Petersen C."/>
        </authorList>
    </citation>
    <scope>NUCLEOTIDE SEQUENCE</scope>
    <source>
        <strain evidence="2">IBT 15450</strain>
    </source>
</reference>
<dbReference type="SUPFAM" id="SSF53167">
    <property type="entry name" value="Purine and uridine phosphorylases"/>
    <property type="match status" value="1"/>
</dbReference>
<sequence length="390" mass="43280">MEVLSYEAYTVGIVCALEFEMSAVRYMLDKEHARLPRQLGDSTLYILGELSGHNVILASLPGSQGKSAGAAVAKDMARTFPSIELRLMVGIGGGVPSVKNDIRLGDVVVSMPDGQHGGVVQYDLGKSTDDGIVLKGFLWPPSEILRSAVSIMRSDHRISQSKIPEFISALFQKTDELRLSYQRPVEPDELFQPEYRHISHQATCQLCDKTKLVHRQPRKPIPKIHYGLIASGDQVIRSASNTAEVNRRVGGDILCFEMEAAGIATEYSCITIRGVSDYADSHKNDAWQYHAAATAAGCAKELLSYVDLPQPSTTTEALSRHRSDLFTDSGLAAQSIFRGRGPFHKFFEQLLVDNIVFQNDDVDWRHSAINNQPAKRCTWRVRQPGFRFTD</sequence>
<dbReference type="PANTHER" id="PTHR46082:SF11">
    <property type="entry name" value="AAA+ ATPASE DOMAIN-CONTAINING PROTEIN-RELATED"/>
    <property type="match status" value="1"/>
</dbReference>
<accession>A0AAD6N398</accession>
<feature type="domain" description="Nucleoside phosphorylase" evidence="1">
    <location>
        <begin position="10"/>
        <end position="303"/>
    </location>
</feature>